<keyword evidence="5" id="KW-0808">Transferase</keyword>
<evidence type="ECO:0000256" key="1">
    <source>
        <dbReference type="ARBA" id="ARBA00001933"/>
    </source>
</evidence>
<evidence type="ECO:0000256" key="3">
    <source>
        <dbReference type="ARBA" id="ARBA00011738"/>
    </source>
</evidence>
<dbReference type="FunFam" id="3.40.640.10:FF:000053">
    <property type="entry name" value="Aminotransferase, class I"/>
    <property type="match status" value="1"/>
</dbReference>
<keyword evidence="4" id="KW-0032">Aminotransferase</keyword>
<evidence type="ECO:0000256" key="4">
    <source>
        <dbReference type="ARBA" id="ARBA00022576"/>
    </source>
</evidence>
<comment type="similarity">
    <text evidence="2">Belongs to the class-I pyridoxal-phosphate-dependent aminotransferase family.</text>
</comment>
<dbReference type="SUPFAM" id="SSF53383">
    <property type="entry name" value="PLP-dependent transferases"/>
    <property type="match status" value="1"/>
</dbReference>
<dbReference type="GO" id="GO:0008483">
    <property type="term" value="F:transaminase activity"/>
    <property type="evidence" value="ECO:0007669"/>
    <property type="project" value="UniProtKB-KW"/>
</dbReference>
<dbReference type="Gene3D" id="3.90.1150.10">
    <property type="entry name" value="Aspartate Aminotransferase, domain 1"/>
    <property type="match status" value="1"/>
</dbReference>
<evidence type="ECO:0000313" key="9">
    <source>
        <dbReference type="Proteomes" id="UP000295008"/>
    </source>
</evidence>
<feature type="domain" description="Aminotransferase class I/classII large" evidence="7">
    <location>
        <begin position="45"/>
        <end position="385"/>
    </location>
</feature>
<name>A0A4R1SCW3_HYDET</name>
<evidence type="ECO:0000313" key="8">
    <source>
        <dbReference type="EMBL" id="TCL76442.1"/>
    </source>
</evidence>
<dbReference type="PANTHER" id="PTHR42790">
    <property type="entry name" value="AMINOTRANSFERASE"/>
    <property type="match status" value="1"/>
</dbReference>
<comment type="cofactor">
    <cofactor evidence="1">
        <name>pyridoxal 5'-phosphate</name>
        <dbReference type="ChEBI" id="CHEBI:597326"/>
    </cofactor>
</comment>
<dbReference type="CDD" id="cd00609">
    <property type="entry name" value="AAT_like"/>
    <property type="match status" value="1"/>
</dbReference>
<evidence type="ECO:0000256" key="5">
    <source>
        <dbReference type="ARBA" id="ARBA00022679"/>
    </source>
</evidence>
<evidence type="ECO:0000259" key="7">
    <source>
        <dbReference type="Pfam" id="PF00155"/>
    </source>
</evidence>
<dbReference type="GO" id="GO:0030170">
    <property type="term" value="F:pyridoxal phosphate binding"/>
    <property type="evidence" value="ECO:0007669"/>
    <property type="project" value="InterPro"/>
</dbReference>
<evidence type="ECO:0000256" key="6">
    <source>
        <dbReference type="ARBA" id="ARBA00022898"/>
    </source>
</evidence>
<dbReference type="InterPro" id="IPR004839">
    <property type="entry name" value="Aminotransferase_I/II_large"/>
</dbReference>
<dbReference type="InterPro" id="IPR015424">
    <property type="entry name" value="PyrdxlP-dep_Trfase"/>
</dbReference>
<dbReference type="GO" id="GO:1901605">
    <property type="term" value="P:alpha-amino acid metabolic process"/>
    <property type="evidence" value="ECO:0007669"/>
    <property type="project" value="TreeGrafter"/>
</dbReference>
<dbReference type="Pfam" id="PF00155">
    <property type="entry name" value="Aminotran_1_2"/>
    <property type="match status" value="1"/>
</dbReference>
<protein>
    <submittedName>
        <fullName evidence="8">2-aminoadipate transaminase</fullName>
    </submittedName>
</protein>
<evidence type="ECO:0000256" key="2">
    <source>
        <dbReference type="ARBA" id="ARBA00007441"/>
    </source>
</evidence>
<proteinExistence type="inferred from homology"/>
<dbReference type="Proteomes" id="UP000295008">
    <property type="component" value="Unassembled WGS sequence"/>
</dbReference>
<keyword evidence="9" id="KW-1185">Reference proteome</keyword>
<reference evidence="8 9" key="1">
    <citation type="submission" date="2019-03" db="EMBL/GenBank/DDBJ databases">
        <title>Genomic Encyclopedia of Type Strains, Phase IV (KMG-IV): sequencing the most valuable type-strain genomes for metagenomic binning, comparative biology and taxonomic classification.</title>
        <authorList>
            <person name="Goeker M."/>
        </authorList>
    </citation>
    <scope>NUCLEOTIDE SEQUENCE [LARGE SCALE GENOMIC DNA]</scope>
    <source>
        <strain evidence="8 9">LX-B</strain>
    </source>
</reference>
<dbReference type="PANTHER" id="PTHR42790:SF19">
    <property type="entry name" value="KYNURENINE_ALPHA-AMINOADIPATE AMINOTRANSFERASE, MITOCHONDRIAL"/>
    <property type="match status" value="1"/>
</dbReference>
<dbReference type="AlphaFoldDB" id="A0A4R1SCW3"/>
<keyword evidence="6" id="KW-0663">Pyridoxal phosphate</keyword>
<gene>
    <name evidence="8" type="ORF">EDC14_1002201</name>
</gene>
<sequence length="398" mass="44755">MIQFAQRMEHLRPSEIREMLKVTEDEAIISLAGGNPAPELFPVSAMAATTQAVLEEAGGQALQYSTTEGFAPLRAQIAERMNRKFKTAFAARNILITNGSQQGLDLSGKVFLNEGDAVLCEKPMYLAAINAFRVFRPRFVEVPTDSEGMITAELERLLATTDRLKLVYVVPDFQNPTGISWSAERRRQFMDAVSRYDIAVIEDNPYGELRYEGELLPSLKSMDRKGQVICFGTFSKTFCPGLRVGWVAAEESILEKYILVKQSADLHTSSLSQRTISKFLDSYDFDANVEIIKATYKKRRDIMLRCMAKEFPAEIRYTQPHGGLFIWVELPSCLNARDILTVCLEHQVAFVPGGAFFPNGGMENTMRLNFSNMTEERIAEGIRRLGKVLRQMLNPAAH</sequence>
<dbReference type="InterPro" id="IPR050859">
    <property type="entry name" value="Class-I_PLP-dep_aminotransf"/>
</dbReference>
<organism evidence="8 9">
    <name type="scientific">Hydrogenispora ethanolica</name>
    <dbReference type="NCBI Taxonomy" id="1082276"/>
    <lineage>
        <taxon>Bacteria</taxon>
        <taxon>Bacillati</taxon>
        <taxon>Bacillota</taxon>
        <taxon>Hydrogenispora</taxon>
    </lineage>
</organism>
<dbReference type="InterPro" id="IPR015422">
    <property type="entry name" value="PyrdxlP-dep_Trfase_small"/>
</dbReference>
<dbReference type="EMBL" id="SLUN01000002">
    <property type="protein sequence ID" value="TCL76442.1"/>
    <property type="molecule type" value="Genomic_DNA"/>
</dbReference>
<dbReference type="Gene3D" id="3.40.640.10">
    <property type="entry name" value="Type I PLP-dependent aspartate aminotransferase-like (Major domain)"/>
    <property type="match status" value="1"/>
</dbReference>
<dbReference type="InterPro" id="IPR015421">
    <property type="entry name" value="PyrdxlP-dep_Trfase_major"/>
</dbReference>
<accession>A0A4R1SCW3</accession>
<comment type="subunit">
    <text evidence="3">Homodimer.</text>
</comment>
<comment type="caution">
    <text evidence="8">The sequence shown here is derived from an EMBL/GenBank/DDBJ whole genome shotgun (WGS) entry which is preliminary data.</text>
</comment>